<comment type="similarity">
    <text evidence="1">Belongs to the C19orf12 family.</text>
</comment>
<protein>
    <recommendedName>
        <fullName evidence="4">Glycine zipper domain-containing protein</fullName>
    </recommendedName>
</protein>
<dbReference type="AlphaFoldDB" id="A0A553N7K3"/>
<dbReference type="EMBL" id="VCGU01000459">
    <property type="protein sequence ID" value="TRY61416.1"/>
    <property type="molecule type" value="Genomic_DNA"/>
</dbReference>
<evidence type="ECO:0000313" key="3">
    <source>
        <dbReference type="Proteomes" id="UP000318571"/>
    </source>
</evidence>
<reference evidence="2 3" key="1">
    <citation type="journal article" date="2018" name="Nat. Ecol. Evol.">
        <title>Genomic signatures of mitonuclear coevolution across populations of Tigriopus californicus.</title>
        <authorList>
            <person name="Barreto F.S."/>
            <person name="Watson E.T."/>
            <person name="Lima T.G."/>
            <person name="Willett C.S."/>
            <person name="Edmands S."/>
            <person name="Li W."/>
            <person name="Burton R.S."/>
        </authorList>
    </citation>
    <scope>NUCLEOTIDE SEQUENCE [LARGE SCALE GENOMIC DNA]</scope>
    <source>
        <strain evidence="2 3">San Diego</strain>
    </source>
</reference>
<evidence type="ECO:0000313" key="2">
    <source>
        <dbReference type="EMBL" id="TRY61416.1"/>
    </source>
</evidence>
<evidence type="ECO:0000256" key="1">
    <source>
        <dbReference type="ARBA" id="ARBA00029457"/>
    </source>
</evidence>
<evidence type="ECO:0008006" key="4">
    <source>
        <dbReference type="Google" id="ProtNLM"/>
    </source>
</evidence>
<gene>
    <name evidence="2" type="ORF">TCAL_06685</name>
</gene>
<organism evidence="2 3">
    <name type="scientific">Tigriopus californicus</name>
    <name type="common">Marine copepod</name>
    <dbReference type="NCBI Taxonomy" id="6832"/>
    <lineage>
        <taxon>Eukaryota</taxon>
        <taxon>Metazoa</taxon>
        <taxon>Ecdysozoa</taxon>
        <taxon>Arthropoda</taxon>
        <taxon>Crustacea</taxon>
        <taxon>Multicrustacea</taxon>
        <taxon>Hexanauplia</taxon>
        <taxon>Copepoda</taxon>
        <taxon>Harpacticoida</taxon>
        <taxon>Harpacticidae</taxon>
        <taxon>Tigriopus</taxon>
    </lineage>
</organism>
<proteinExistence type="inferred from homology"/>
<dbReference type="Pfam" id="PF20721">
    <property type="entry name" value="C19orf12"/>
    <property type="match status" value="1"/>
</dbReference>
<dbReference type="Proteomes" id="UP000318571">
    <property type="component" value="Chromosome 8"/>
</dbReference>
<keyword evidence="3" id="KW-1185">Reference proteome</keyword>
<name>A0A553N7K3_TIGCA</name>
<comment type="caution">
    <text evidence="2">The sequence shown here is derived from an EMBL/GenBank/DDBJ whole genome shotgun (WGS) entry which is preliminary data.</text>
</comment>
<dbReference type="OMA" id="INTRELM"/>
<dbReference type="PANTHER" id="PTHR31493">
    <property type="entry name" value="NAZO FAMILY MEMBER"/>
    <property type="match status" value="1"/>
</dbReference>
<dbReference type="InterPro" id="IPR033369">
    <property type="entry name" value="C19orf12"/>
</dbReference>
<accession>A0A553N7K3</accession>
<dbReference type="PANTHER" id="PTHR31493:SF1">
    <property type="entry name" value="PROTEIN C19ORF12"/>
    <property type="match status" value="1"/>
</dbReference>
<sequence length="139" mass="14610">MVISSSDLLQVVSLLSAEQNLQVTVNQSLKGGAIAGLGAFLGGLALGPRGLAIGGASGGLLAAVLAEDSFKSVADVIRYDMKNDDREQLVALVRGIIHDVDAQDLIALTAVVNATPALKRHIITEVTRFFSRRMNVTIQ</sequence>